<evidence type="ECO:0000256" key="1">
    <source>
        <dbReference type="PROSITE-ProRule" id="PRU00169"/>
    </source>
</evidence>
<reference evidence="4 5" key="1">
    <citation type="submission" date="2021-01" db="EMBL/GenBank/DDBJ databases">
        <title>Whole genome shotgun sequence of Microbispora corallina NBRC 16416.</title>
        <authorList>
            <person name="Komaki H."/>
            <person name="Tamura T."/>
        </authorList>
    </citation>
    <scope>NUCLEOTIDE SEQUENCE [LARGE SCALE GENOMIC DNA]</scope>
    <source>
        <strain evidence="4 5">NBRC 16416</strain>
    </source>
</reference>
<comment type="caution">
    <text evidence="4">The sequence shown here is derived from an EMBL/GenBank/DDBJ whole genome shotgun (WGS) entry which is preliminary data.</text>
</comment>
<dbReference type="PROSITE" id="PS50110">
    <property type="entry name" value="RESPONSE_REGULATORY"/>
    <property type="match status" value="1"/>
</dbReference>
<keyword evidence="1" id="KW-0597">Phosphoprotein</keyword>
<evidence type="ECO:0000259" key="3">
    <source>
        <dbReference type="PROSITE" id="PS50110"/>
    </source>
</evidence>
<keyword evidence="5" id="KW-1185">Reference proteome</keyword>
<organism evidence="4 5">
    <name type="scientific">Microbispora corallina</name>
    <dbReference type="NCBI Taxonomy" id="83302"/>
    <lineage>
        <taxon>Bacteria</taxon>
        <taxon>Bacillati</taxon>
        <taxon>Actinomycetota</taxon>
        <taxon>Actinomycetes</taxon>
        <taxon>Streptosporangiales</taxon>
        <taxon>Streptosporangiaceae</taxon>
        <taxon>Microbispora</taxon>
    </lineage>
</organism>
<dbReference type="EMBL" id="BOOC01000029">
    <property type="protein sequence ID" value="GIH42223.1"/>
    <property type="molecule type" value="Genomic_DNA"/>
</dbReference>
<proteinExistence type="predicted"/>
<dbReference type="RefSeq" id="WP_204059464.1">
    <property type="nucleotide sequence ID" value="NZ_BAAAGP010000034.1"/>
</dbReference>
<gene>
    <name evidence="4" type="ORF">Mco01_52230</name>
</gene>
<evidence type="ECO:0000313" key="5">
    <source>
        <dbReference type="Proteomes" id="UP000603904"/>
    </source>
</evidence>
<dbReference type="InterPro" id="IPR001789">
    <property type="entry name" value="Sig_transdc_resp-reg_receiver"/>
</dbReference>
<accession>A0ABQ4G567</accession>
<evidence type="ECO:0000313" key="4">
    <source>
        <dbReference type="EMBL" id="GIH42223.1"/>
    </source>
</evidence>
<dbReference type="SUPFAM" id="SSF52172">
    <property type="entry name" value="CheY-like"/>
    <property type="match status" value="1"/>
</dbReference>
<dbReference type="Gene3D" id="3.40.50.2300">
    <property type="match status" value="1"/>
</dbReference>
<evidence type="ECO:0000256" key="2">
    <source>
        <dbReference type="SAM" id="MobiDB-lite"/>
    </source>
</evidence>
<name>A0ABQ4G567_9ACTN</name>
<feature type="domain" description="Response regulatory" evidence="3">
    <location>
        <begin position="4"/>
        <end position="126"/>
    </location>
</feature>
<dbReference type="InterPro" id="IPR011006">
    <property type="entry name" value="CheY-like_superfamily"/>
</dbReference>
<sequence>MDKRVVVVDDDDISRNGVAVILTGVPGLRLVAALTHEDAAGWGGRWRDADVVLVDAADERREGDQFPGVAVVEQVRRHRPQALVIVFTGHFFDGAVRRRMREAGADLFFHRGELAEAATLRAVVLGGTGRPVPGPEDPEEEIRHGVSRRSTVNAAVSHAMAADLPGRLAERRNPRSRAWERLRREFNRHAGLHAMTCDGRAPDREQDLPSLPQIARFLRWATRVKSPYPGRLDGRG</sequence>
<feature type="region of interest" description="Disordered" evidence="2">
    <location>
        <begin position="128"/>
        <end position="147"/>
    </location>
</feature>
<feature type="modified residue" description="4-aspartylphosphate" evidence="1">
    <location>
        <position position="55"/>
    </location>
</feature>
<dbReference type="Proteomes" id="UP000603904">
    <property type="component" value="Unassembled WGS sequence"/>
</dbReference>
<protein>
    <recommendedName>
        <fullName evidence="3">Response regulatory domain-containing protein</fullName>
    </recommendedName>
</protein>